<sequence>IYTAGSGAIKIMSSAKCDSSHEGESASASHGPDVAALYARSCKTKGHSGWNFSAVLRGHPSGRRWGDPSWLERVTITGKHVLGINYRPIGTWNGTRNAERCKFHRCDVLPKIFTDETLSRTRMMLNLVDADRDNPRRRHVVCHRRLKQSWRFPLRMTLLLDSLSQAKLCKCRL</sequence>
<reference evidence="1 2" key="1">
    <citation type="submission" date="2015-09" db="EMBL/GenBank/DDBJ databases">
        <title>Trachymyrmex zeteki WGS genome.</title>
        <authorList>
            <person name="Nygaard S."/>
            <person name="Hu H."/>
            <person name="Boomsma J."/>
            <person name="Zhang G."/>
        </authorList>
    </citation>
    <scope>NUCLEOTIDE SEQUENCE [LARGE SCALE GENOMIC DNA]</scope>
    <source>
        <strain evidence="1">Tzet28-1</strain>
        <tissue evidence="1">Whole body</tissue>
    </source>
</reference>
<keyword evidence="2" id="KW-1185">Reference proteome</keyword>
<protein>
    <submittedName>
        <fullName evidence="1">Uncharacterized protein</fullName>
    </submittedName>
</protein>
<evidence type="ECO:0000313" key="1">
    <source>
        <dbReference type="EMBL" id="KYQ56825.1"/>
    </source>
</evidence>
<organism evidence="1 2">
    <name type="scientific">Mycetomoellerius zeteki</name>
    <dbReference type="NCBI Taxonomy" id="64791"/>
    <lineage>
        <taxon>Eukaryota</taxon>
        <taxon>Metazoa</taxon>
        <taxon>Ecdysozoa</taxon>
        <taxon>Arthropoda</taxon>
        <taxon>Hexapoda</taxon>
        <taxon>Insecta</taxon>
        <taxon>Pterygota</taxon>
        <taxon>Neoptera</taxon>
        <taxon>Endopterygota</taxon>
        <taxon>Hymenoptera</taxon>
        <taxon>Apocrita</taxon>
        <taxon>Aculeata</taxon>
        <taxon>Formicoidea</taxon>
        <taxon>Formicidae</taxon>
        <taxon>Myrmicinae</taxon>
        <taxon>Mycetomoellerius</taxon>
    </lineage>
</organism>
<gene>
    <name evidence="1" type="ORF">ALC60_04425</name>
</gene>
<feature type="non-terminal residue" evidence="1">
    <location>
        <position position="1"/>
    </location>
</feature>
<name>A0A151X8W4_9HYME</name>
<dbReference type="Proteomes" id="UP000075809">
    <property type="component" value="Unassembled WGS sequence"/>
</dbReference>
<evidence type="ECO:0000313" key="2">
    <source>
        <dbReference type="Proteomes" id="UP000075809"/>
    </source>
</evidence>
<dbReference type="EMBL" id="KQ982409">
    <property type="protein sequence ID" value="KYQ56825.1"/>
    <property type="molecule type" value="Genomic_DNA"/>
</dbReference>
<proteinExistence type="predicted"/>
<accession>A0A151X8W4</accession>
<dbReference type="AlphaFoldDB" id="A0A151X8W4"/>